<dbReference type="PANTHER" id="PTHR33337">
    <property type="entry name" value="GFA DOMAIN-CONTAINING PROTEIN"/>
    <property type="match status" value="1"/>
</dbReference>
<keyword evidence="2" id="KW-0479">Metal-binding</keyword>
<dbReference type="InterPro" id="IPR006913">
    <property type="entry name" value="CENP-V/GFA"/>
</dbReference>
<dbReference type="EMBL" id="NSKD01000001">
    <property type="protein sequence ID" value="PAU81789.1"/>
    <property type="molecule type" value="Genomic_DNA"/>
</dbReference>
<accession>A0A2A2FAY9</accession>
<reference evidence="6 7" key="1">
    <citation type="submission" date="2017-08" db="EMBL/GenBank/DDBJ databases">
        <title>Halovibrio sewagensis sp. nov., isolated from wastewater of high salinity.</title>
        <authorList>
            <person name="Dong X."/>
            <person name="Zhang G."/>
        </authorList>
    </citation>
    <scope>NUCLEOTIDE SEQUENCE [LARGE SCALE GENOMIC DNA]</scope>
    <source>
        <strain evidence="6 7">YL5-2</strain>
    </source>
</reference>
<sequence>MHGKCLCGSIQVTAPDQDEISVCHCTMCRRWGGAPMFAVHCGPEVQFSGSATPSTYRSSEWAERGFCPSCGTHLYFHYLPQDDYVLAAGLFQDPEDFRITGQIFIDDKPSYYALANETETLTGEQVIAQFGGASSS</sequence>
<dbReference type="AlphaFoldDB" id="A0A2A2FAY9"/>
<keyword evidence="7" id="KW-1185">Reference proteome</keyword>
<protein>
    <submittedName>
        <fullName evidence="6">Aldehyde-activating protein</fullName>
    </submittedName>
</protein>
<keyword evidence="4" id="KW-0456">Lyase</keyword>
<evidence type="ECO:0000256" key="3">
    <source>
        <dbReference type="ARBA" id="ARBA00022833"/>
    </source>
</evidence>
<evidence type="ECO:0000259" key="5">
    <source>
        <dbReference type="PROSITE" id="PS51891"/>
    </source>
</evidence>
<feature type="domain" description="CENP-V/GFA" evidence="5">
    <location>
        <begin position="1"/>
        <end position="113"/>
    </location>
</feature>
<evidence type="ECO:0000313" key="7">
    <source>
        <dbReference type="Proteomes" id="UP000218896"/>
    </source>
</evidence>
<dbReference type="GO" id="GO:0016846">
    <property type="term" value="F:carbon-sulfur lyase activity"/>
    <property type="evidence" value="ECO:0007669"/>
    <property type="project" value="InterPro"/>
</dbReference>
<dbReference type="OrthoDB" id="4188830at2"/>
<evidence type="ECO:0000256" key="2">
    <source>
        <dbReference type="ARBA" id="ARBA00022723"/>
    </source>
</evidence>
<dbReference type="Gene3D" id="3.90.1590.10">
    <property type="entry name" value="glutathione-dependent formaldehyde- activating enzyme (gfa)"/>
    <property type="match status" value="1"/>
</dbReference>
<evidence type="ECO:0000256" key="4">
    <source>
        <dbReference type="ARBA" id="ARBA00023239"/>
    </source>
</evidence>
<dbReference type="Pfam" id="PF04828">
    <property type="entry name" value="GFA"/>
    <property type="match status" value="1"/>
</dbReference>
<comment type="caution">
    <text evidence="6">The sequence shown here is derived from an EMBL/GenBank/DDBJ whole genome shotgun (WGS) entry which is preliminary data.</text>
</comment>
<proteinExistence type="inferred from homology"/>
<evidence type="ECO:0000313" key="6">
    <source>
        <dbReference type="EMBL" id="PAU81789.1"/>
    </source>
</evidence>
<dbReference type="SUPFAM" id="SSF51316">
    <property type="entry name" value="Mss4-like"/>
    <property type="match status" value="1"/>
</dbReference>
<dbReference type="Proteomes" id="UP000218896">
    <property type="component" value="Unassembled WGS sequence"/>
</dbReference>
<keyword evidence="3" id="KW-0862">Zinc</keyword>
<name>A0A2A2FAY9_9GAMM</name>
<dbReference type="InterPro" id="IPR011057">
    <property type="entry name" value="Mss4-like_sf"/>
</dbReference>
<dbReference type="PANTHER" id="PTHR33337:SF40">
    <property type="entry name" value="CENP-V_GFA DOMAIN-CONTAINING PROTEIN-RELATED"/>
    <property type="match status" value="1"/>
</dbReference>
<dbReference type="PROSITE" id="PS51891">
    <property type="entry name" value="CENP_V_GFA"/>
    <property type="match status" value="1"/>
</dbReference>
<dbReference type="GO" id="GO:0046872">
    <property type="term" value="F:metal ion binding"/>
    <property type="evidence" value="ECO:0007669"/>
    <property type="project" value="UniProtKB-KW"/>
</dbReference>
<dbReference type="RefSeq" id="WP_095615890.1">
    <property type="nucleotide sequence ID" value="NZ_NSKD01000001.1"/>
</dbReference>
<gene>
    <name evidence="6" type="ORF">CK501_01150</name>
</gene>
<evidence type="ECO:0000256" key="1">
    <source>
        <dbReference type="ARBA" id="ARBA00005495"/>
    </source>
</evidence>
<comment type="similarity">
    <text evidence="1">Belongs to the Gfa family.</text>
</comment>
<organism evidence="6 7">
    <name type="scientific">Halovibrio salipaludis</name>
    <dbReference type="NCBI Taxonomy" id="2032626"/>
    <lineage>
        <taxon>Bacteria</taxon>
        <taxon>Pseudomonadati</taxon>
        <taxon>Pseudomonadota</taxon>
        <taxon>Gammaproteobacteria</taxon>
        <taxon>Oceanospirillales</taxon>
        <taxon>Halomonadaceae</taxon>
        <taxon>Halovibrio</taxon>
    </lineage>
</organism>